<organism evidence="2 3">
    <name type="scientific">Aphis craccivora</name>
    <name type="common">Cowpea aphid</name>
    <dbReference type="NCBI Taxonomy" id="307492"/>
    <lineage>
        <taxon>Eukaryota</taxon>
        <taxon>Metazoa</taxon>
        <taxon>Ecdysozoa</taxon>
        <taxon>Arthropoda</taxon>
        <taxon>Hexapoda</taxon>
        <taxon>Insecta</taxon>
        <taxon>Pterygota</taxon>
        <taxon>Neoptera</taxon>
        <taxon>Paraneoptera</taxon>
        <taxon>Hemiptera</taxon>
        <taxon>Sternorrhyncha</taxon>
        <taxon>Aphidomorpha</taxon>
        <taxon>Aphidoidea</taxon>
        <taxon>Aphididae</taxon>
        <taxon>Aphidini</taxon>
        <taxon>Aphis</taxon>
        <taxon>Aphis</taxon>
    </lineage>
</organism>
<gene>
    <name evidence="2" type="ORF">FWK35_00022488</name>
</gene>
<feature type="domain" description="DDE-1" evidence="1">
    <location>
        <begin position="13"/>
        <end position="93"/>
    </location>
</feature>
<keyword evidence="3" id="KW-1185">Reference proteome</keyword>
<name>A0A6G0ZBW1_APHCR</name>
<dbReference type="Proteomes" id="UP000478052">
    <property type="component" value="Unassembled WGS sequence"/>
</dbReference>
<evidence type="ECO:0000313" key="3">
    <source>
        <dbReference type="Proteomes" id="UP000478052"/>
    </source>
</evidence>
<comment type="caution">
    <text evidence="2">The sequence shown here is derived from an EMBL/GenBank/DDBJ whole genome shotgun (WGS) entry which is preliminary data.</text>
</comment>
<reference evidence="2 3" key="1">
    <citation type="submission" date="2019-08" db="EMBL/GenBank/DDBJ databases">
        <title>Whole genome of Aphis craccivora.</title>
        <authorList>
            <person name="Voronova N.V."/>
            <person name="Shulinski R.S."/>
            <person name="Bandarenka Y.V."/>
            <person name="Zhorov D.G."/>
            <person name="Warner D."/>
        </authorList>
    </citation>
    <scope>NUCLEOTIDE SEQUENCE [LARGE SCALE GENOMIC DNA]</scope>
    <source>
        <strain evidence="2">180601</strain>
        <tissue evidence="2">Whole Body</tissue>
    </source>
</reference>
<dbReference type="OrthoDB" id="125347at2759"/>
<dbReference type="InterPro" id="IPR004875">
    <property type="entry name" value="DDE_SF_endonuclease_dom"/>
</dbReference>
<dbReference type="GO" id="GO:0003676">
    <property type="term" value="F:nucleic acid binding"/>
    <property type="evidence" value="ECO:0007669"/>
    <property type="project" value="InterPro"/>
</dbReference>
<dbReference type="AlphaFoldDB" id="A0A6G0ZBW1"/>
<dbReference type="Pfam" id="PF03184">
    <property type="entry name" value="DDE_1"/>
    <property type="match status" value="1"/>
</dbReference>
<evidence type="ECO:0000313" key="2">
    <source>
        <dbReference type="EMBL" id="KAF0768195.1"/>
    </source>
</evidence>
<sequence length="113" mass="13152">MSDKTLAFKNEKRNDGKYSKERLMLLLAVNPTYDYRPSFNIKLNCQAVKVKLLTLNTILKSQPLDQGIIKTFKTLYRKKIMRKIISGMDDNKSTTTDVFRAKNSLSRIFFLKP</sequence>
<protein>
    <submittedName>
        <fullName evidence="2">Tigger transposable element-derived protein 6-like</fullName>
    </submittedName>
</protein>
<proteinExistence type="predicted"/>
<dbReference type="EMBL" id="VUJU01000817">
    <property type="protein sequence ID" value="KAF0768195.1"/>
    <property type="molecule type" value="Genomic_DNA"/>
</dbReference>
<accession>A0A6G0ZBW1</accession>
<evidence type="ECO:0000259" key="1">
    <source>
        <dbReference type="Pfam" id="PF03184"/>
    </source>
</evidence>